<dbReference type="EMBL" id="GBEZ01015173">
    <property type="protein sequence ID" value="JAC70969.1"/>
    <property type="molecule type" value="Transcribed_RNA"/>
</dbReference>
<organism evidence="1">
    <name type="scientific">Tetraselmis sp. GSL018</name>
    <dbReference type="NCBI Taxonomy" id="582737"/>
    <lineage>
        <taxon>Eukaryota</taxon>
        <taxon>Viridiplantae</taxon>
        <taxon>Chlorophyta</taxon>
        <taxon>core chlorophytes</taxon>
        <taxon>Chlorodendrophyceae</taxon>
        <taxon>Chlorodendrales</taxon>
        <taxon>Chlorodendraceae</taxon>
        <taxon>Tetraselmis</taxon>
    </lineage>
</organism>
<dbReference type="Gene3D" id="3.90.228.10">
    <property type="match status" value="1"/>
</dbReference>
<evidence type="ECO:0008006" key="2">
    <source>
        <dbReference type="Google" id="ProtNLM"/>
    </source>
</evidence>
<feature type="non-terminal residue" evidence="1">
    <location>
        <position position="1"/>
    </location>
</feature>
<reference evidence="1" key="1">
    <citation type="submission" date="2014-05" db="EMBL/GenBank/DDBJ databases">
        <title>The transcriptome of the halophilic microalga Tetraselmis sp. GSL018 isolated from the Great Salt Lake, Utah.</title>
        <authorList>
            <person name="Jinkerson R.E."/>
            <person name="D'Adamo S."/>
            <person name="Posewitz M.C."/>
        </authorList>
    </citation>
    <scope>NUCLEOTIDE SEQUENCE</scope>
    <source>
        <strain evidence="1">GSL018</strain>
    </source>
</reference>
<protein>
    <recommendedName>
        <fullName evidence="2">PARP catalytic domain-containing protein</fullName>
    </recommendedName>
</protein>
<proteinExistence type="predicted"/>
<sequence length="240" mass="26891">TNCRLPGCAKQRYVDKRSGKRHAFCSYDHHLKARRRGLVSPPNVVEYERTWKGVRRGAPYIISVMTRKHSLYKAIKLLFLDAWKHPGPVPTVLRVLELQNPVARRKFESYKNSIPTGTARKYSCFHGTSSACHFGKDLGCSPCANSMCRSCRIFCESFLVSESGKGGGVVMPLRYGNAVYATLTSSKANDYVPGDGQSTYFLSGNGKKDLKMIFLCQLVSKKPFKTVKPRLEQAELDSIL</sequence>
<accession>A0A061RJM1</accession>
<feature type="non-terminal residue" evidence="1">
    <location>
        <position position="240"/>
    </location>
</feature>
<dbReference type="AlphaFoldDB" id="A0A061RJM1"/>
<gene>
    <name evidence="1" type="ORF">TSPGSL018_2990</name>
</gene>
<dbReference type="SUPFAM" id="SSF56399">
    <property type="entry name" value="ADP-ribosylation"/>
    <property type="match status" value="1"/>
</dbReference>
<name>A0A061RJM1_9CHLO</name>
<evidence type="ECO:0000313" key="1">
    <source>
        <dbReference type="EMBL" id="JAC70969.1"/>
    </source>
</evidence>